<sequence>MRGITCLVSETSLLDPMEGIRYRGRTLQECMDQLPKAPGSKIGLPEASFWLLLTDEMPSDAEVKALNEELHKRSTLPQSVVTMIDSLPKETHPMTQLSMGLLALQPTSEFGKAYRSGNLKKTDYWVYTLEDALSLVAKVPVLAARIFRNVFMEGKHIPSDPSLDWAGNYAQMLGDQSLPPFEPLCQIPSTLYQPKLWKDENEDAQSGSARLVSHLPHWRLRALWRQWQQRSRRKRRLRQIDQLLGSVVTGCLRQMLWAWQKVLLRKAMLLRRQHVAKKLCDFRWRHQQLKPFHAWKAFSRSQRASVLQSSHASRASYVVKDSKRLDPASPCADPWDLGCWVLRFWHLTTLSSSSTKSLHSRTASLRLEQRAAAHFLAVARQDELSSKCVSDDALFKDVTRLYLMLHADHEAGNVSAHTTHLVGSALSDPYYAYAAGVCGLAGPLHGLANQECLRWLKNTKAELGGKEPTVELLTQFAKDTLASGKVIPGFGHGVLRNTDPRYTIQRQFAQDNFPNDPLVKLAEVCFQAIPPVLEATGKVKNPWPNVDALSGTCMQYFGLNQEDYYTVIFAVSRALGCSSNLVWCGTHDGSGWAWLEARTRRTYFITASNDILAEGGSLIAIHAKVQIPKDISLLLVYCSCQSSPHSLLAF</sequence>
<gene>
    <name evidence="3" type="ORF">C1SCF055_LOCUS44488</name>
</gene>
<dbReference type="GO" id="GO:0005759">
    <property type="term" value="C:mitochondrial matrix"/>
    <property type="evidence" value="ECO:0007669"/>
    <property type="project" value="TreeGrafter"/>
</dbReference>
<dbReference type="Gene3D" id="1.10.230.10">
    <property type="entry name" value="Cytochrome P450-Terp, domain 2"/>
    <property type="match status" value="1"/>
</dbReference>
<organism evidence="3">
    <name type="scientific">Cladocopium goreaui</name>
    <dbReference type="NCBI Taxonomy" id="2562237"/>
    <lineage>
        <taxon>Eukaryota</taxon>
        <taxon>Sar</taxon>
        <taxon>Alveolata</taxon>
        <taxon>Dinophyceae</taxon>
        <taxon>Suessiales</taxon>
        <taxon>Symbiodiniaceae</taxon>
        <taxon>Cladocopium</taxon>
    </lineage>
</organism>
<evidence type="ECO:0000313" key="6">
    <source>
        <dbReference type="Proteomes" id="UP001152797"/>
    </source>
</evidence>
<evidence type="ECO:0000256" key="2">
    <source>
        <dbReference type="ARBA" id="ARBA00022679"/>
    </source>
</evidence>
<dbReference type="InterPro" id="IPR002020">
    <property type="entry name" value="Citrate_synthase"/>
</dbReference>
<dbReference type="Gene3D" id="1.10.580.10">
    <property type="entry name" value="Citrate Synthase, domain 1"/>
    <property type="match status" value="1"/>
</dbReference>
<dbReference type="GO" id="GO:0006099">
    <property type="term" value="P:tricarboxylic acid cycle"/>
    <property type="evidence" value="ECO:0007669"/>
    <property type="project" value="TreeGrafter"/>
</dbReference>
<proteinExistence type="inferred from homology"/>
<reference evidence="4" key="2">
    <citation type="submission" date="2024-04" db="EMBL/GenBank/DDBJ databases">
        <authorList>
            <person name="Chen Y."/>
            <person name="Shah S."/>
            <person name="Dougan E. K."/>
            <person name="Thang M."/>
            <person name="Chan C."/>
        </authorList>
    </citation>
    <scope>NUCLEOTIDE SEQUENCE [LARGE SCALE GENOMIC DNA]</scope>
</reference>
<name>A0A9P1GS43_9DINO</name>
<reference evidence="3" key="1">
    <citation type="submission" date="2022-10" db="EMBL/GenBank/DDBJ databases">
        <authorList>
            <person name="Chen Y."/>
            <person name="Dougan E. K."/>
            <person name="Chan C."/>
            <person name="Rhodes N."/>
            <person name="Thang M."/>
        </authorList>
    </citation>
    <scope>NUCLEOTIDE SEQUENCE</scope>
</reference>
<keyword evidence="2" id="KW-0808">Transferase</keyword>
<dbReference type="EMBL" id="CAMXCT010006786">
    <property type="protein sequence ID" value="CAI4020039.1"/>
    <property type="molecule type" value="Genomic_DNA"/>
</dbReference>
<dbReference type="EMBL" id="CAMXCT020006786">
    <property type="protein sequence ID" value="CAL1173414.1"/>
    <property type="molecule type" value="Genomic_DNA"/>
</dbReference>
<evidence type="ECO:0000256" key="1">
    <source>
        <dbReference type="ARBA" id="ARBA00010566"/>
    </source>
</evidence>
<protein>
    <submittedName>
        <fullName evidence="5">Probable citrate synthase, mitochondrial</fullName>
    </submittedName>
</protein>
<evidence type="ECO:0000313" key="5">
    <source>
        <dbReference type="EMBL" id="CAL4807351.1"/>
    </source>
</evidence>
<dbReference type="InterPro" id="IPR036969">
    <property type="entry name" value="Citrate_synthase_sf"/>
</dbReference>
<comment type="similarity">
    <text evidence="1">Belongs to the citrate synthase family.</text>
</comment>
<dbReference type="Pfam" id="PF00285">
    <property type="entry name" value="Citrate_synt"/>
    <property type="match status" value="2"/>
</dbReference>
<dbReference type="SUPFAM" id="SSF48256">
    <property type="entry name" value="Citrate synthase"/>
    <property type="match status" value="2"/>
</dbReference>
<dbReference type="GO" id="GO:0046912">
    <property type="term" value="F:acyltransferase activity, acyl groups converted into alkyl on transfer"/>
    <property type="evidence" value="ECO:0007669"/>
    <property type="project" value="InterPro"/>
</dbReference>
<evidence type="ECO:0000313" key="3">
    <source>
        <dbReference type="EMBL" id="CAI4020039.1"/>
    </source>
</evidence>
<comment type="caution">
    <text evidence="3">The sequence shown here is derived from an EMBL/GenBank/DDBJ whole genome shotgun (WGS) entry which is preliminary data.</text>
</comment>
<dbReference type="InterPro" id="IPR016143">
    <property type="entry name" value="Citrate_synth-like_sm_a-sub"/>
</dbReference>
<dbReference type="EMBL" id="CAMXCT030006786">
    <property type="protein sequence ID" value="CAL4807351.1"/>
    <property type="molecule type" value="Genomic_DNA"/>
</dbReference>
<dbReference type="InterPro" id="IPR016142">
    <property type="entry name" value="Citrate_synth-like_lrg_a-sub"/>
</dbReference>
<dbReference type="PANTHER" id="PTHR11739:SF8">
    <property type="entry name" value="CITRATE SYNTHASE, MITOCHONDRIAL"/>
    <property type="match status" value="1"/>
</dbReference>
<accession>A0A9P1GS43</accession>
<dbReference type="GO" id="GO:0005975">
    <property type="term" value="P:carbohydrate metabolic process"/>
    <property type="evidence" value="ECO:0007669"/>
    <property type="project" value="TreeGrafter"/>
</dbReference>
<dbReference type="AlphaFoldDB" id="A0A9P1GS43"/>
<dbReference type="Proteomes" id="UP001152797">
    <property type="component" value="Unassembled WGS sequence"/>
</dbReference>
<dbReference type="OrthoDB" id="8017587at2759"/>
<dbReference type="PROSITE" id="PS00480">
    <property type="entry name" value="CITRATE_SYNTHASE"/>
    <property type="match status" value="1"/>
</dbReference>
<evidence type="ECO:0000313" key="4">
    <source>
        <dbReference type="EMBL" id="CAL1173414.1"/>
    </source>
</evidence>
<keyword evidence="6" id="KW-1185">Reference proteome</keyword>
<dbReference type="PANTHER" id="PTHR11739">
    <property type="entry name" value="CITRATE SYNTHASE"/>
    <property type="match status" value="1"/>
</dbReference>
<dbReference type="InterPro" id="IPR019810">
    <property type="entry name" value="Citrate_synthase_AS"/>
</dbReference>